<dbReference type="STRING" id="543877.AM2010_472"/>
<comment type="similarity">
    <text evidence="8 9">Belongs to the TonB-dependent receptor family.</text>
</comment>
<evidence type="ECO:0000256" key="3">
    <source>
        <dbReference type="ARBA" id="ARBA00022452"/>
    </source>
</evidence>
<evidence type="ECO:0000256" key="1">
    <source>
        <dbReference type="ARBA" id="ARBA00004571"/>
    </source>
</evidence>
<keyword evidence="10" id="KW-0732">Signal</keyword>
<proteinExistence type="inferred from homology"/>
<dbReference type="InterPro" id="IPR037066">
    <property type="entry name" value="Plug_dom_sf"/>
</dbReference>
<dbReference type="PANTHER" id="PTHR47234">
    <property type="match status" value="1"/>
</dbReference>
<evidence type="ECO:0000256" key="7">
    <source>
        <dbReference type="ARBA" id="ARBA00023237"/>
    </source>
</evidence>
<dbReference type="PATRIC" id="fig|543877.4.peg.476"/>
<dbReference type="Pfam" id="PF00593">
    <property type="entry name" value="TonB_dep_Rec_b-barrel"/>
    <property type="match status" value="1"/>
</dbReference>
<gene>
    <name evidence="13" type="ORF">AM2010_472</name>
</gene>
<feature type="signal peptide" evidence="10">
    <location>
        <begin position="1"/>
        <end position="26"/>
    </location>
</feature>
<evidence type="ECO:0000256" key="5">
    <source>
        <dbReference type="ARBA" id="ARBA00023077"/>
    </source>
</evidence>
<dbReference type="KEGG" id="amx:AM2010_472"/>
<feature type="domain" description="TonB-dependent receptor plug" evidence="12">
    <location>
        <begin position="62"/>
        <end position="183"/>
    </location>
</feature>
<keyword evidence="13" id="KW-0675">Receptor</keyword>
<name>A0A0G3X7J2_9SPHN</name>
<dbReference type="InterPro" id="IPR012910">
    <property type="entry name" value="Plug_dom"/>
</dbReference>
<feature type="domain" description="TonB-dependent receptor-like beta-barrel" evidence="11">
    <location>
        <begin position="495"/>
        <end position="992"/>
    </location>
</feature>
<dbReference type="EMBL" id="CP011805">
    <property type="protein sequence ID" value="AKM06559.1"/>
    <property type="molecule type" value="Genomic_DNA"/>
</dbReference>
<dbReference type="PANTHER" id="PTHR47234:SF2">
    <property type="entry name" value="TONB-DEPENDENT RECEPTOR"/>
    <property type="match status" value="1"/>
</dbReference>
<dbReference type="SUPFAM" id="SSF56935">
    <property type="entry name" value="Porins"/>
    <property type="match status" value="1"/>
</dbReference>
<dbReference type="RefSeq" id="WP_082132778.1">
    <property type="nucleotide sequence ID" value="NZ_CP011805.1"/>
</dbReference>
<keyword evidence="2 8" id="KW-0813">Transport</keyword>
<dbReference type="Proteomes" id="UP000037643">
    <property type="component" value="Chromosome"/>
</dbReference>
<evidence type="ECO:0000313" key="14">
    <source>
        <dbReference type="Proteomes" id="UP000037643"/>
    </source>
</evidence>
<keyword evidence="7 8" id="KW-0998">Cell outer membrane</keyword>
<evidence type="ECO:0000256" key="4">
    <source>
        <dbReference type="ARBA" id="ARBA00022692"/>
    </source>
</evidence>
<keyword evidence="4 8" id="KW-0812">Transmembrane</keyword>
<dbReference type="PROSITE" id="PS52016">
    <property type="entry name" value="TONB_DEPENDENT_REC_3"/>
    <property type="match status" value="1"/>
</dbReference>
<sequence precursor="true">MTRSRRILMRAFFMAGTAGLASSALAQPAPIGVAEPQETAEEDTAEIVVVGTQIKGSKITDTLPVTVLDADSIDAIGASSGDELFRAIPQSGDVGFNEQRTTGGINDARGDVASINLRSLGTGNTLVLLNGRRMVLHPGYQTENLVPVTSVNANAIPVSGIRRLEVLRDGAAAIYGTDAVGGVVNTVLRDNFDGVTAEVQYGGSEGTSLREFDAELAMGRTFNQGRTNISLFVNYLNREGMPASDREYARDYDTRPLVEGTPFEGDTDFDNRSTNSPFGEFQLYDYTATVRQNGNAITSSGDYWHIQPDTIAGCVADLGNGLCADNSTQNSIDDEDRMYRYNTAHDRWIVGDTQRFNGFLFANHEFDSGLEVFAEAGLYLSDYTTYREADAPLNAVDIIVPANNYWNPFGPTTFSDGSANPNRLPGLNIPDEGVAMILNDYRFVDAGPEVIEVKNTSYRLLTGLRGEVEGWNWESAILWSEATTEDKSNRISNTLLQQSLALETPMAYNVFNGGNLADFSNGDGTPNDQAIIDAITVDAYRTNTSQLGLWDLRVSRPDLLALPAGDVGVAFGAEFRYEAFKDDRDDRLDGTITFTNPVSGEEHINDLLGSSATPDSSGDRDVASAYLEFAIPVISPFMDIPLVEAFEIQAAARFESYSDVGEILKPKVAAAWTVFPWLKFRGSYSEGFRAPNLVQINENGLERSNGRLDYVRCEADLRAGRIASFDDCGRSQSVISQREGSDKLGPETNDSYTFGMVLQPNIANGRFGQITATVDYWRINQKDVVGIFGDSSQIAYDYLLRTQGSFNPAVVREAPTQEDIDNFAGTGLEPVGEIAHVLDTYMNLLPRRIEGIDFTVHYELDDTAIGDFSLNVNAAHLLRFDQDPSPEAKAILDAQEAGEISQGFTVFGAEGLLRQNGNPRWRLSSSFTWRLGNFGAGVFGRYVSSVRDTGATLDDGTQFVVDDWAYANLYVQYTFDEGPLDNTRLRLGVRNVTNEAPPLADASFGYLGSLHSSRGRYWYGSIRKRF</sequence>
<keyword evidence="14" id="KW-1185">Reference proteome</keyword>
<dbReference type="Gene3D" id="2.40.170.20">
    <property type="entry name" value="TonB-dependent receptor, beta-barrel domain"/>
    <property type="match status" value="1"/>
</dbReference>
<dbReference type="OrthoDB" id="7614575at2"/>
<dbReference type="InterPro" id="IPR000531">
    <property type="entry name" value="Beta-barrel_TonB"/>
</dbReference>
<evidence type="ECO:0000256" key="8">
    <source>
        <dbReference type="PROSITE-ProRule" id="PRU01360"/>
    </source>
</evidence>
<evidence type="ECO:0000256" key="2">
    <source>
        <dbReference type="ARBA" id="ARBA00022448"/>
    </source>
</evidence>
<comment type="subcellular location">
    <subcellularLocation>
        <location evidence="1 8">Cell outer membrane</location>
        <topology evidence="1 8">Multi-pass membrane protein</topology>
    </subcellularLocation>
</comment>
<evidence type="ECO:0000259" key="12">
    <source>
        <dbReference type="Pfam" id="PF07715"/>
    </source>
</evidence>
<evidence type="ECO:0000259" key="11">
    <source>
        <dbReference type="Pfam" id="PF00593"/>
    </source>
</evidence>
<evidence type="ECO:0000313" key="13">
    <source>
        <dbReference type="EMBL" id="AKM06559.1"/>
    </source>
</evidence>
<keyword evidence="6 8" id="KW-0472">Membrane</keyword>
<protein>
    <submittedName>
        <fullName evidence="13">TonB-dependent receptor</fullName>
    </submittedName>
</protein>
<accession>A0A0G3X7J2</accession>
<organism evidence="13 14">
    <name type="scientific">Pelagerythrobacter marensis</name>
    <dbReference type="NCBI Taxonomy" id="543877"/>
    <lineage>
        <taxon>Bacteria</taxon>
        <taxon>Pseudomonadati</taxon>
        <taxon>Pseudomonadota</taxon>
        <taxon>Alphaproteobacteria</taxon>
        <taxon>Sphingomonadales</taxon>
        <taxon>Erythrobacteraceae</taxon>
        <taxon>Pelagerythrobacter</taxon>
    </lineage>
</organism>
<dbReference type="InterPro" id="IPR036942">
    <property type="entry name" value="Beta-barrel_TonB_sf"/>
</dbReference>
<dbReference type="AlphaFoldDB" id="A0A0G3X7J2"/>
<keyword evidence="3 8" id="KW-1134">Transmembrane beta strand</keyword>
<feature type="chain" id="PRO_5005186254" evidence="10">
    <location>
        <begin position="27"/>
        <end position="1026"/>
    </location>
</feature>
<evidence type="ECO:0000256" key="10">
    <source>
        <dbReference type="SAM" id="SignalP"/>
    </source>
</evidence>
<evidence type="ECO:0000256" key="6">
    <source>
        <dbReference type="ARBA" id="ARBA00023136"/>
    </source>
</evidence>
<dbReference type="GO" id="GO:0009279">
    <property type="term" value="C:cell outer membrane"/>
    <property type="evidence" value="ECO:0007669"/>
    <property type="project" value="UniProtKB-SubCell"/>
</dbReference>
<evidence type="ECO:0000256" key="9">
    <source>
        <dbReference type="RuleBase" id="RU003357"/>
    </source>
</evidence>
<dbReference type="Pfam" id="PF07715">
    <property type="entry name" value="Plug"/>
    <property type="match status" value="1"/>
</dbReference>
<dbReference type="Gene3D" id="2.170.130.10">
    <property type="entry name" value="TonB-dependent receptor, plug domain"/>
    <property type="match status" value="1"/>
</dbReference>
<reference evidence="13 14" key="1">
    <citation type="submission" date="2015-06" db="EMBL/GenBank/DDBJ databases">
        <authorList>
            <person name="Kim K.M."/>
        </authorList>
    </citation>
    <scope>NUCLEOTIDE SEQUENCE [LARGE SCALE GENOMIC DNA]</scope>
    <source>
        <strain evidence="13 14">KCTC 22370</strain>
    </source>
</reference>
<keyword evidence="5 9" id="KW-0798">TonB box</keyword>
<dbReference type="InterPro" id="IPR039426">
    <property type="entry name" value="TonB-dep_rcpt-like"/>
</dbReference>